<dbReference type="Proteomes" id="UP000629468">
    <property type="component" value="Unassembled WGS sequence"/>
</dbReference>
<evidence type="ECO:0000313" key="8">
    <source>
        <dbReference type="Proteomes" id="UP000629468"/>
    </source>
</evidence>
<name>A0A8H7C8P0_AGABI</name>
<evidence type="ECO:0000256" key="2">
    <source>
        <dbReference type="ARBA" id="ARBA00022692"/>
    </source>
</evidence>
<evidence type="ECO:0008006" key="9">
    <source>
        <dbReference type="Google" id="ProtNLM"/>
    </source>
</evidence>
<organism evidence="7 8">
    <name type="scientific">Agaricus bisporus var. burnettii</name>
    <dbReference type="NCBI Taxonomy" id="192524"/>
    <lineage>
        <taxon>Eukaryota</taxon>
        <taxon>Fungi</taxon>
        <taxon>Dikarya</taxon>
        <taxon>Basidiomycota</taxon>
        <taxon>Agaricomycotina</taxon>
        <taxon>Agaricomycetes</taxon>
        <taxon>Agaricomycetidae</taxon>
        <taxon>Agaricales</taxon>
        <taxon>Agaricineae</taxon>
        <taxon>Agaricaceae</taxon>
        <taxon>Agaricus</taxon>
    </lineage>
</organism>
<keyword evidence="4" id="KW-0496">Mitochondrion</keyword>
<evidence type="ECO:0000256" key="4">
    <source>
        <dbReference type="ARBA" id="ARBA00023128"/>
    </source>
</evidence>
<evidence type="ECO:0000256" key="1">
    <source>
        <dbReference type="ARBA" id="ARBA00004225"/>
    </source>
</evidence>
<proteinExistence type="predicted"/>
<accession>A0A8H7C8P0</accession>
<dbReference type="InterPro" id="IPR013946">
    <property type="entry name" value="NCA2-like"/>
</dbReference>
<gene>
    <name evidence="7" type="ORF">Agabi119p4_7272</name>
</gene>
<evidence type="ECO:0000256" key="6">
    <source>
        <dbReference type="SAM" id="Phobius"/>
    </source>
</evidence>
<dbReference type="AlphaFoldDB" id="A0A8H7C8P0"/>
<keyword evidence="2 6" id="KW-0812">Transmembrane</keyword>
<dbReference type="PANTHER" id="PTHR28234:SF1">
    <property type="entry name" value="NUCLEAR CONTROL OF ATPASE PROTEIN 2"/>
    <property type="match status" value="1"/>
</dbReference>
<comment type="caution">
    <text evidence="7">The sequence shown here is derived from an EMBL/GenBank/DDBJ whole genome shotgun (WGS) entry which is preliminary data.</text>
</comment>
<evidence type="ECO:0000256" key="3">
    <source>
        <dbReference type="ARBA" id="ARBA00022989"/>
    </source>
</evidence>
<keyword evidence="3 6" id="KW-1133">Transmembrane helix</keyword>
<sequence>MTSQFVHNFTRNLTAPSPSLPFATLDAVQDPRQSTLKHDLHALLASFPQSQLLDSQQAKNAISVLLEYERKGKDSLTAADAEEEALKEVLIGRITVSLYAEAMDIYLTQAAEAEAEAEWWRDIERSKWKLAWYLLQTTPVRLYNATRAVASAVRAQGSPMTLTSFTPSSLAKLFPTSPTSPFRPTALTTACFPHLSRSSYPMTGFFYLPPPTISEDAPFGNKITYQASHYSTLIANGVTYPLSLTRQECRSNRRDLEGIRNERAEILGQLSRMRNSLVSIFSDPSYEYSGTTHFLPKIQRFVEILDQKAAVDVDTAYPSTTQALAHLSHETIPQLRVSHKQMLGNNALLRPRTLVLIWPKIVLIPLLSLYVCKSLYASRVSLEEVAKDAVETVKGFVRGWLLEPLRDVLKTVRSSYADDGVGVLVRKEGVLADLDSLERMTLSLARDKLHYNESQLASLSRQIRLGDMTPVMEVYEEDIRRPLRSAIGGTLLRNVFIQVQKTKVDIDQALTGIDHLLKSQELTFAFVGVAPALAIVYLAGGVIVGIWTGNRGRGRYGGINKRRSVWDAMRRVERLLVAQPSDNQQVAALPSGLLLLSLANLRAYATSNLPTNSRLREGFLEDLDDLESPELGRDAKLEVVHRMWRCWGTKLGWKNCGEYR</sequence>
<evidence type="ECO:0000256" key="5">
    <source>
        <dbReference type="ARBA" id="ARBA00023136"/>
    </source>
</evidence>
<dbReference type="Pfam" id="PF08637">
    <property type="entry name" value="NCA2"/>
    <property type="match status" value="1"/>
</dbReference>
<keyword evidence="5 6" id="KW-0472">Membrane</keyword>
<reference evidence="7 8" key="1">
    <citation type="journal article" name="Sci. Rep.">
        <title>Telomere-to-telomere assembled and centromere annotated genomes of the two main subspecies of the button mushroom Agaricus bisporus reveal especially polymorphic chromosome ends.</title>
        <authorList>
            <person name="Sonnenberg A.S.M."/>
            <person name="Sedaghat-Telgerd N."/>
            <person name="Lavrijssen B."/>
            <person name="Ohm R.A."/>
            <person name="Hendrickx P.M."/>
            <person name="Scholtmeijer K."/>
            <person name="Baars J.J.P."/>
            <person name="van Peer A."/>
        </authorList>
    </citation>
    <scope>NUCLEOTIDE SEQUENCE [LARGE SCALE GENOMIC DNA]</scope>
    <source>
        <strain evidence="7 8">H119_p4</strain>
    </source>
</reference>
<comment type="subcellular location">
    <subcellularLocation>
        <location evidence="1">Mitochondrion membrane</location>
        <topology evidence="1">Multi-pass membrane protein</topology>
    </subcellularLocation>
</comment>
<dbReference type="EMBL" id="JABXXO010000010">
    <property type="protein sequence ID" value="KAF7768029.1"/>
    <property type="molecule type" value="Genomic_DNA"/>
</dbReference>
<evidence type="ECO:0000313" key="7">
    <source>
        <dbReference type="EMBL" id="KAF7768029.1"/>
    </source>
</evidence>
<protein>
    <recommendedName>
        <fullName evidence="9">NCA2-domain-containing protein</fullName>
    </recommendedName>
</protein>
<dbReference type="GO" id="GO:0005741">
    <property type="term" value="C:mitochondrial outer membrane"/>
    <property type="evidence" value="ECO:0007669"/>
    <property type="project" value="TreeGrafter"/>
</dbReference>
<dbReference type="PANTHER" id="PTHR28234">
    <property type="entry name" value="NUCLEAR CONTROL OF ATPASE PROTEIN 2"/>
    <property type="match status" value="1"/>
</dbReference>
<feature type="transmembrane region" description="Helical" evidence="6">
    <location>
        <begin position="524"/>
        <end position="547"/>
    </location>
</feature>